<reference evidence="2" key="1">
    <citation type="journal article" date="2014" name="Int. J. Syst. Evol. Microbiol.">
        <title>Complete genome sequence of Corynebacterium casei LMG S-19264T (=DSM 44701T), isolated from a smear-ripened cheese.</title>
        <authorList>
            <consortium name="US DOE Joint Genome Institute (JGI-PGF)"/>
            <person name="Walter F."/>
            <person name="Albersmeier A."/>
            <person name="Kalinowski J."/>
            <person name="Ruckert C."/>
        </authorList>
    </citation>
    <scope>NUCLEOTIDE SEQUENCE</scope>
    <source>
        <strain evidence="2">KCTC 12870</strain>
    </source>
</reference>
<reference evidence="2" key="2">
    <citation type="submission" date="2020-09" db="EMBL/GenBank/DDBJ databases">
        <authorList>
            <person name="Sun Q."/>
            <person name="Kim S."/>
        </authorList>
    </citation>
    <scope>NUCLEOTIDE SEQUENCE</scope>
    <source>
        <strain evidence="2">KCTC 12870</strain>
    </source>
</reference>
<accession>A0A8J3GDJ8</accession>
<sequence length="108" mass="12314">MDPNPAFLGAFTLSGITLLGGAILLMRLREHLAESPDPKLTYATQTDLQKLRDEFAAHQRDLKIDHTDIHRLIRQNAEHIAALIAQSEIYTQRINEFSGKFDRLQSHH</sequence>
<comment type="caution">
    <text evidence="2">The sequence shown here is derived from an EMBL/GenBank/DDBJ whole genome shotgun (WGS) entry which is preliminary data.</text>
</comment>
<evidence type="ECO:0000313" key="2">
    <source>
        <dbReference type="EMBL" id="GHC06968.1"/>
    </source>
</evidence>
<feature type="transmembrane region" description="Helical" evidence="1">
    <location>
        <begin position="6"/>
        <end position="26"/>
    </location>
</feature>
<dbReference type="EMBL" id="BMXG01000016">
    <property type="protein sequence ID" value="GHC06968.1"/>
    <property type="molecule type" value="Genomic_DNA"/>
</dbReference>
<organism evidence="2 3">
    <name type="scientific">Cerasicoccus arenae</name>
    <dbReference type="NCBI Taxonomy" id="424488"/>
    <lineage>
        <taxon>Bacteria</taxon>
        <taxon>Pseudomonadati</taxon>
        <taxon>Verrucomicrobiota</taxon>
        <taxon>Opitutia</taxon>
        <taxon>Puniceicoccales</taxon>
        <taxon>Cerasicoccaceae</taxon>
        <taxon>Cerasicoccus</taxon>
    </lineage>
</organism>
<keyword evidence="1" id="KW-0472">Membrane</keyword>
<keyword evidence="3" id="KW-1185">Reference proteome</keyword>
<dbReference type="AlphaFoldDB" id="A0A8J3GDJ8"/>
<proteinExistence type="predicted"/>
<name>A0A8J3GDJ8_9BACT</name>
<evidence type="ECO:0000313" key="3">
    <source>
        <dbReference type="Proteomes" id="UP000642829"/>
    </source>
</evidence>
<keyword evidence="1" id="KW-0812">Transmembrane</keyword>
<keyword evidence="1" id="KW-1133">Transmembrane helix</keyword>
<gene>
    <name evidence="2" type="ORF">GCM10007047_25040</name>
</gene>
<dbReference type="RefSeq" id="WP_189515699.1">
    <property type="nucleotide sequence ID" value="NZ_BMXG01000016.1"/>
</dbReference>
<protein>
    <submittedName>
        <fullName evidence="2">Uncharacterized protein</fullName>
    </submittedName>
</protein>
<dbReference type="Proteomes" id="UP000642829">
    <property type="component" value="Unassembled WGS sequence"/>
</dbReference>
<evidence type="ECO:0000256" key="1">
    <source>
        <dbReference type="SAM" id="Phobius"/>
    </source>
</evidence>